<evidence type="ECO:0000256" key="5">
    <source>
        <dbReference type="ARBA" id="ARBA00022729"/>
    </source>
</evidence>
<evidence type="ECO:0000313" key="9">
    <source>
        <dbReference type="Proteomes" id="UP000694545"/>
    </source>
</evidence>
<dbReference type="SUPFAM" id="SSF50814">
    <property type="entry name" value="Lipocalins"/>
    <property type="match status" value="1"/>
</dbReference>
<evidence type="ECO:0000256" key="2">
    <source>
        <dbReference type="ARBA" id="ARBA00006889"/>
    </source>
</evidence>
<keyword evidence="9" id="KW-1185">Reference proteome</keyword>
<organism evidence="8 9">
    <name type="scientific">Varanus komodoensis</name>
    <name type="common">Komodo dragon</name>
    <dbReference type="NCBI Taxonomy" id="61221"/>
    <lineage>
        <taxon>Eukaryota</taxon>
        <taxon>Metazoa</taxon>
        <taxon>Chordata</taxon>
        <taxon>Craniata</taxon>
        <taxon>Vertebrata</taxon>
        <taxon>Euteleostomi</taxon>
        <taxon>Lepidosauria</taxon>
        <taxon>Squamata</taxon>
        <taxon>Bifurcata</taxon>
        <taxon>Unidentata</taxon>
        <taxon>Episquamata</taxon>
        <taxon>Toxicofera</taxon>
        <taxon>Anguimorpha</taxon>
        <taxon>Paleoanguimorpha</taxon>
        <taxon>Varanoidea</taxon>
        <taxon>Varanidae</taxon>
        <taxon>Varanus</taxon>
    </lineage>
</organism>
<dbReference type="Proteomes" id="UP000694545">
    <property type="component" value="Unplaced"/>
</dbReference>
<dbReference type="InterPro" id="IPR012674">
    <property type="entry name" value="Calycin"/>
</dbReference>
<evidence type="ECO:0000256" key="7">
    <source>
        <dbReference type="SAM" id="MobiDB-lite"/>
    </source>
</evidence>
<feature type="compositionally biased region" description="Gly residues" evidence="7">
    <location>
        <begin position="1"/>
        <end position="12"/>
    </location>
</feature>
<evidence type="ECO:0000256" key="6">
    <source>
        <dbReference type="ARBA" id="ARBA00023157"/>
    </source>
</evidence>
<feature type="region of interest" description="Disordered" evidence="7">
    <location>
        <begin position="1"/>
        <end position="33"/>
    </location>
</feature>
<keyword evidence="3" id="KW-0813">Transport</keyword>
<keyword evidence="4" id="KW-0964">Secreted</keyword>
<name>A0A8D2J299_VARKO</name>
<evidence type="ECO:0000256" key="4">
    <source>
        <dbReference type="ARBA" id="ARBA00022525"/>
    </source>
</evidence>
<sequence length="168" mass="17907">GGGGDPPGGGRRTLGCSGAIFQPPSQAEEAPNRTPVLFTQFSGGWYSIGLASDAPWFQEKKAVMKMRRPDQWAGPPRCGAERPPGASLAQPSVSGRQDQCETRKSSFLRTEQPGLFSYTSPRERAPPATLGRLGARREKFRQAALAEGLAPEDVLILPQTGMSRGGAL</sequence>
<dbReference type="InterPro" id="IPR002345">
    <property type="entry name" value="Lipocalin"/>
</dbReference>
<dbReference type="Gene3D" id="2.40.128.20">
    <property type="match status" value="1"/>
</dbReference>
<evidence type="ECO:0000313" key="8">
    <source>
        <dbReference type="Ensembl" id="ENSVKKP00000003341.1"/>
    </source>
</evidence>
<dbReference type="AlphaFoldDB" id="A0A8D2J299"/>
<reference evidence="8" key="2">
    <citation type="submission" date="2025-09" db="UniProtKB">
        <authorList>
            <consortium name="Ensembl"/>
        </authorList>
    </citation>
    <scope>IDENTIFICATION</scope>
</reference>
<dbReference type="Ensembl" id="ENSVKKT00000003434.1">
    <property type="protein sequence ID" value="ENSVKKP00000003341.1"/>
    <property type="gene ID" value="ENSVKKG00000002498.1"/>
</dbReference>
<dbReference type="GO" id="GO:0005615">
    <property type="term" value="C:extracellular space"/>
    <property type="evidence" value="ECO:0007669"/>
    <property type="project" value="TreeGrafter"/>
</dbReference>
<dbReference type="PANTHER" id="PTHR11430">
    <property type="entry name" value="LIPOCALIN"/>
    <property type="match status" value="1"/>
</dbReference>
<evidence type="ECO:0000256" key="1">
    <source>
        <dbReference type="ARBA" id="ARBA00004613"/>
    </source>
</evidence>
<keyword evidence="5" id="KW-0732">Signal</keyword>
<comment type="similarity">
    <text evidence="2">Belongs to the calycin superfamily. Lipocalin family.</text>
</comment>
<feature type="region of interest" description="Disordered" evidence="7">
    <location>
        <begin position="67"/>
        <end position="132"/>
    </location>
</feature>
<protein>
    <submittedName>
        <fullName evidence="8">Uncharacterized protein</fullName>
    </submittedName>
</protein>
<keyword evidence="6" id="KW-1015">Disulfide bond</keyword>
<reference evidence="8" key="1">
    <citation type="submission" date="2025-08" db="UniProtKB">
        <authorList>
            <consortium name="Ensembl"/>
        </authorList>
    </citation>
    <scope>IDENTIFICATION</scope>
</reference>
<comment type="subcellular location">
    <subcellularLocation>
        <location evidence="1">Secreted</location>
    </subcellularLocation>
</comment>
<evidence type="ECO:0000256" key="3">
    <source>
        <dbReference type="ARBA" id="ARBA00022448"/>
    </source>
</evidence>
<accession>A0A8D2J299</accession>
<dbReference type="PANTHER" id="PTHR11430:SF86">
    <property type="entry name" value="PROSTAGLANDIN-H2 D-ISOMERASE"/>
    <property type="match status" value="1"/>
</dbReference>
<dbReference type="GO" id="GO:0036094">
    <property type="term" value="F:small molecule binding"/>
    <property type="evidence" value="ECO:0007669"/>
    <property type="project" value="InterPro"/>
</dbReference>
<proteinExistence type="inferred from homology"/>